<organism evidence="1 2">
    <name type="scientific">Artemia franciscana</name>
    <name type="common">Brine shrimp</name>
    <name type="synonym">Artemia sanfranciscana</name>
    <dbReference type="NCBI Taxonomy" id="6661"/>
    <lineage>
        <taxon>Eukaryota</taxon>
        <taxon>Metazoa</taxon>
        <taxon>Ecdysozoa</taxon>
        <taxon>Arthropoda</taxon>
        <taxon>Crustacea</taxon>
        <taxon>Branchiopoda</taxon>
        <taxon>Anostraca</taxon>
        <taxon>Artemiidae</taxon>
        <taxon>Artemia</taxon>
    </lineage>
</organism>
<evidence type="ECO:0000313" key="2">
    <source>
        <dbReference type="Proteomes" id="UP001187531"/>
    </source>
</evidence>
<sequence length="82" mass="9277">MINICETILRRYNSIQIVYNRSKRWMGNPRRIYGFAKLEKLDAGSIADAILHLTDKIRLDMTKLIGLGFDGCSKMAGKDTGV</sequence>
<dbReference type="EMBL" id="JAVRJZ010000003">
    <property type="protein sequence ID" value="KAK2725226.1"/>
    <property type="molecule type" value="Genomic_DNA"/>
</dbReference>
<gene>
    <name evidence="1" type="ORF">QYM36_001618</name>
</gene>
<reference evidence="1" key="1">
    <citation type="submission" date="2023-07" db="EMBL/GenBank/DDBJ databases">
        <title>Chromosome-level genome assembly of Artemia franciscana.</title>
        <authorList>
            <person name="Jo E."/>
        </authorList>
    </citation>
    <scope>NUCLEOTIDE SEQUENCE</scope>
    <source>
        <tissue evidence="1">Whole body</tissue>
    </source>
</reference>
<dbReference type="Proteomes" id="UP001187531">
    <property type="component" value="Unassembled WGS sequence"/>
</dbReference>
<comment type="caution">
    <text evidence="1">The sequence shown here is derived from an EMBL/GenBank/DDBJ whole genome shotgun (WGS) entry which is preliminary data.</text>
</comment>
<accession>A0AA88IEJ4</accession>
<evidence type="ECO:0000313" key="1">
    <source>
        <dbReference type="EMBL" id="KAK2725226.1"/>
    </source>
</evidence>
<name>A0AA88IEJ4_ARTSF</name>
<dbReference type="AlphaFoldDB" id="A0AA88IEJ4"/>
<proteinExistence type="predicted"/>
<protein>
    <recommendedName>
        <fullName evidence="3">DUF4371 domain-containing protein</fullName>
    </recommendedName>
</protein>
<evidence type="ECO:0008006" key="3">
    <source>
        <dbReference type="Google" id="ProtNLM"/>
    </source>
</evidence>
<keyword evidence="2" id="KW-1185">Reference proteome</keyword>